<comment type="caution">
    <text evidence="2">The sequence shown here is derived from an EMBL/GenBank/DDBJ whole genome shotgun (WGS) entry which is preliminary data.</text>
</comment>
<feature type="domain" description="F5/8 type C" evidence="1">
    <location>
        <begin position="116"/>
        <end position="256"/>
    </location>
</feature>
<dbReference type="AlphaFoldDB" id="W6PR39"/>
<dbReference type="InterPro" id="IPR008979">
    <property type="entry name" value="Galactose-bd-like_sf"/>
</dbReference>
<dbReference type="GO" id="GO:0004563">
    <property type="term" value="F:beta-N-acetylhexosaminidase activity"/>
    <property type="evidence" value="ECO:0007669"/>
    <property type="project" value="UniProtKB-EC"/>
</dbReference>
<dbReference type="Pfam" id="PF13287">
    <property type="entry name" value="Fn3_assoc"/>
    <property type="match status" value="1"/>
</dbReference>
<organism evidence="2 3">
    <name type="scientific">Bacteroides xylanisolvens SD CC 1b</name>
    <dbReference type="NCBI Taxonomy" id="702447"/>
    <lineage>
        <taxon>Bacteria</taxon>
        <taxon>Pseudomonadati</taxon>
        <taxon>Bacteroidota</taxon>
        <taxon>Bacteroidia</taxon>
        <taxon>Bacteroidales</taxon>
        <taxon>Bacteroidaceae</taxon>
        <taxon>Bacteroides</taxon>
    </lineage>
</organism>
<dbReference type="InterPro" id="IPR000421">
    <property type="entry name" value="FA58C"/>
</dbReference>
<name>W6PR39_9BACE</name>
<dbReference type="Gene3D" id="3.20.20.80">
    <property type="entry name" value="Glycosidases"/>
    <property type="match status" value="1"/>
</dbReference>
<keyword evidence="2" id="KW-0326">Glycosidase</keyword>
<dbReference type="PROSITE" id="PS50022">
    <property type="entry name" value="FA58C_3"/>
    <property type="match status" value="1"/>
</dbReference>
<evidence type="ECO:0000259" key="1">
    <source>
        <dbReference type="PROSITE" id="PS50022"/>
    </source>
</evidence>
<accession>W6PR39</accession>
<dbReference type="Pfam" id="PF00754">
    <property type="entry name" value="F5_F8_type_C"/>
    <property type="match status" value="1"/>
</dbReference>
<protein>
    <submittedName>
        <fullName evidence="2">Beta-hexosaminidase</fullName>
        <ecNumber evidence="2">3.2.1.52</ecNumber>
    </submittedName>
</protein>
<proteinExistence type="predicted"/>
<dbReference type="SUPFAM" id="SSF51445">
    <property type="entry name" value="(Trans)glycosidases"/>
    <property type="match status" value="1"/>
</dbReference>
<dbReference type="InterPro" id="IPR026876">
    <property type="entry name" value="Fn3_assoc_repeat"/>
</dbReference>
<gene>
    <name evidence="2" type="ORF">BN890_40530</name>
</gene>
<dbReference type="InterPro" id="IPR017853">
    <property type="entry name" value="GH"/>
</dbReference>
<dbReference type="SUPFAM" id="SSF49785">
    <property type="entry name" value="Galactose-binding domain-like"/>
    <property type="match status" value="1"/>
</dbReference>
<reference evidence="2 3" key="1">
    <citation type="submission" date="2013-12" db="EMBL/GenBank/DDBJ databases">
        <title>Improved hybrid genome assemblies of Bacteroides xylanisolvens SD CC 1b and Bacteroides xylanisolvens SD CC 2a using Illumina and 454 Sequencing.</title>
        <authorList>
            <person name="Ramaraj T."/>
            <person name="Sundararajan A."/>
            <person name="Mudge J."/>
            <person name="Schilkey F.D."/>
            <person name="Delvecchio V."/>
            <person name="Donlon M."/>
            <person name="Ziemer C."/>
        </authorList>
    </citation>
    <scope>NUCLEOTIDE SEQUENCE [LARGE SCALE GENOMIC DNA]</scope>
</reference>
<dbReference type="EC" id="3.2.1.52" evidence="2"/>
<sequence>MVLPRWAALSEIQWSAPDKKNYEDFLSRLPRLIKWYDAEGYNYAKHVFNVTAEYTPNPTDGTLDITLSTIDNAPIHYTLDGTEPTAASPLYESPLKIKENVTFSAIAVRPTGNSRVVSEKVNFSKSSMKPIVANQPVNKQYMFKGESTLVDGLKGNGNYKTGRWIAFYKNDMDMTIDLQQPTEISSVAISTCVEKGDWVFDARGLSVEVSDDGKNFTKVASEEYPAMKESDKNGIYEHKLSFSPVKTQYVKVVALSESKMPAWHGGKDSPAFLFVDEITID</sequence>
<evidence type="ECO:0000313" key="2">
    <source>
        <dbReference type="EMBL" id="CDM06450.1"/>
    </source>
</evidence>
<dbReference type="Gene3D" id="2.60.120.260">
    <property type="entry name" value="Galactose-binding domain-like"/>
    <property type="match status" value="1"/>
</dbReference>
<evidence type="ECO:0000313" key="3">
    <source>
        <dbReference type="Proteomes" id="UP000019380"/>
    </source>
</evidence>
<dbReference type="Proteomes" id="UP000019380">
    <property type="component" value="Unassembled WGS sequence"/>
</dbReference>
<keyword evidence="2" id="KW-0378">Hydrolase</keyword>
<dbReference type="EMBL" id="CBXG010000046">
    <property type="protein sequence ID" value="CDM06450.1"/>
    <property type="molecule type" value="Genomic_DNA"/>
</dbReference>